<proteinExistence type="predicted"/>
<accession>F3QVH6</accession>
<comment type="caution">
    <text evidence="1">The sequence shown here is derived from an EMBL/GenBank/DDBJ whole genome shotgun (WGS) entry which is preliminary data.</text>
</comment>
<organism evidence="1 2">
    <name type="scientific">Paraprevotella xylaniphila YIT 11841</name>
    <dbReference type="NCBI Taxonomy" id="762982"/>
    <lineage>
        <taxon>Bacteria</taxon>
        <taxon>Pseudomonadati</taxon>
        <taxon>Bacteroidota</taxon>
        <taxon>Bacteroidia</taxon>
        <taxon>Bacteroidales</taxon>
        <taxon>Prevotellaceae</taxon>
        <taxon>Paraprevotella</taxon>
    </lineage>
</organism>
<gene>
    <name evidence="1" type="ORF">HMPREF9442_02202</name>
</gene>
<sequence length="40" mass="4800">MVVDIYILYSLCLLANHYIYSNNVHCHVSFSYQSYRREAL</sequence>
<dbReference type="Proteomes" id="UP000005546">
    <property type="component" value="Unassembled WGS sequence"/>
</dbReference>
<name>F3QVH6_9BACT</name>
<dbReference type="EMBL" id="AFBR01000065">
    <property type="protein sequence ID" value="EGG52757.1"/>
    <property type="molecule type" value="Genomic_DNA"/>
</dbReference>
<evidence type="ECO:0000313" key="1">
    <source>
        <dbReference type="EMBL" id="EGG52757.1"/>
    </source>
</evidence>
<evidence type="ECO:0000313" key="2">
    <source>
        <dbReference type="Proteomes" id="UP000005546"/>
    </source>
</evidence>
<dbReference type="HOGENOM" id="CLU_3293809_0_0_10"/>
<keyword evidence="2" id="KW-1185">Reference proteome</keyword>
<dbReference type="AlphaFoldDB" id="F3QVH6"/>
<dbReference type="STRING" id="762982.HMPREF9442_02202"/>
<reference evidence="1 2" key="1">
    <citation type="submission" date="2011-02" db="EMBL/GenBank/DDBJ databases">
        <authorList>
            <person name="Weinstock G."/>
            <person name="Sodergren E."/>
            <person name="Clifton S."/>
            <person name="Fulton L."/>
            <person name="Fulton B."/>
            <person name="Courtney L."/>
            <person name="Fronick C."/>
            <person name="Harrison M."/>
            <person name="Strong C."/>
            <person name="Farmer C."/>
            <person name="Delahaunty K."/>
            <person name="Markovic C."/>
            <person name="Hall O."/>
            <person name="Minx P."/>
            <person name="Tomlinson C."/>
            <person name="Mitreva M."/>
            <person name="Hou S."/>
            <person name="Chen J."/>
            <person name="Wollam A."/>
            <person name="Pepin K.H."/>
            <person name="Johnson M."/>
            <person name="Bhonagiri V."/>
            <person name="Zhang X."/>
            <person name="Suruliraj S."/>
            <person name="Warren W."/>
            <person name="Chinwalla A."/>
            <person name="Mardis E.R."/>
            <person name="Wilson R.K."/>
        </authorList>
    </citation>
    <scope>NUCLEOTIDE SEQUENCE [LARGE SCALE GENOMIC DNA]</scope>
    <source>
        <strain evidence="1 2">YIT 11841</strain>
    </source>
</reference>
<protein>
    <submittedName>
        <fullName evidence="1">Uncharacterized protein</fullName>
    </submittedName>
</protein>